<dbReference type="PANTHER" id="PTHR34937">
    <property type="entry name" value="OS08G0559800 PROTEIN"/>
    <property type="match status" value="1"/>
</dbReference>
<feature type="coiled-coil region" evidence="1">
    <location>
        <begin position="27"/>
        <end position="166"/>
    </location>
</feature>
<feature type="compositionally biased region" description="Polar residues" evidence="2">
    <location>
        <begin position="18"/>
        <end position="27"/>
    </location>
</feature>
<evidence type="ECO:0000313" key="4">
    <source>
        <dbReference type="Proteomes" id="UP001279734"/>
    </source>
</evidence>
<feature type="region of interest" description="Disordered" evidence="2">
    <location>
        <begin position="1"/>
        <end position="27"/>
    </location>
</feature>
<evidence type="ECO:0000256" key="2">
    <source>
        <dbReference type="SAM" id="MobiDB-lite"/>
    </source>
</evidence>
<feature type="coiled-coil region" evidence="1">
    <location>
        <begin position="557"/>
        <end position="633"/>
    </location>
</feature>
<comment type="caution">
    <text evidence="3">The sequence shown here is derived from an EMBL/GenBank/DDBJ whole genome shotgun (WGS) entry which is preliminary data.</text>
</comment>
<evidence type="ECO:0000256" key="1">
    <source>
        <dbReference type="SAM" id="Coils"/>
    </source>
</evidence>
<accession>A0AAD3SDN3</accession>
<evidence type="ECO:0000313" key="3">
    <source>
        <dbReference type="EMBL" id="GMH08979.1"/>
    </source>
</evidence>
<sequence length="673" mass="77286">MDGSEPSPSPGTPIITAGDNSPNKDQNYQLQSEYDSLLAELESLRASYHTLEFKYKEAEDNLVEFQQERDDALKKIVEFEKTVEGLSSERDGLCDWMRRAGEREEDLKRKIDDGMREKEGLEREIYAMVREREELVSKIDVGIREKEDLIREVEVYKKKNVELEDEKRERLESFSRNLESISAIKESMVRIAESLDGERVENVAKKSKELKQNLDSAEKYGESKELSELSLELNVVSRMVEWVEVRLDDNRRKMKEEKSELEDEKGGRVEDLSRSLNSISTLKESLARIIESLDEDKEDNAIEESKDMKEDSISDEKSEESKELNVFLMELNAVLRIAKRVEANLNDYQEKMKKEKREFENSVVSLTEENRDINSLLRIALIEKEAVEKSLNKLKGNNEQKRVALLQIAERGLQRVGFGFMMGAAPSEPSAENTSSNASNVSDSSECEEEVVSLASTLEKIMKNLRLEITQLRRALEESRSDNERLRSLTEKQAQQIAEQTLCIKELEDQETMLTQNVKEFLMEIKATEEEVARWRGACELEVEAGKSIVEERDKVIALLKLELDKTRAALEVSNRKLKVKEELAAVAIAAQEAAERSLQLADSRAAGLHERIEELTRQSEEAENRKQNRKWVRRLCWPWRVLKANAATAASTKVQDVRHLLPEMQALLHTTI</sequence>
<protein>
    <recommendedName>
        <fullName evidence="5">ATP binding protein</fullName>
    </recommendedName>
</protein>
<gene>
    <name evidence="3" type="ORF">Nepgr_010819</name>
</gene>
<feature type="compositionally biased region" description="Low complexity" evidence="2">
    <location>
        <begin position="433"/>
        <end position="444"/>
    </location>
</feature>
<feature type="region of interest" description="Disordered" evidence="2">
    <location>
        <begin position="424"/>
        <end position="446"/>
    </location>
</feature>
<feature type="coiled-coil region" evidence="1">
    <location>
        <begin position="331"/>
        <end position="404"/>
    </location>
</feature>
<feature type="coiled-coil region" evidence="1">
    <location>
        <begin position="455"/>
        <end position="524"/>
    </location>
</feature>
<feature type="compositionally biased region" description="Basic and acidic residues" evidence="2">
    <location>
        <begin position="299"/>
        <end position="317"/>
    </location>
</feature>
<dbReference type="PANTHER" id="PTHR34937:SF2">
    <property type="entry name" value="OS08G0559800 PROTEIN"/>
    <property type="match status" value="1"/>
</dbReference>
<feature type="region of interest" description="Disordered" evidence="2">
    <location>
        <begin position="298"/>
        <end position="317"/>
    </location>
</feature>
<dbReference type="InterPro" id="IPR040300">
    <property type="entry name" value="At3g49055-like"/>
</dbReference>
<evidence type="ECO:0008006" key="5">
    <source>
        <dbReference type="Google" id="ProtNLM"/>
    </source>
</evidence>
<reference evidence="3" key="1">
    <citation type="submission" date="2023-05" db="EMBL/GenBank/DDBJ databases">
        <title>Nepenthes gracilis genome sequencing.</title>
        <authorList>
            <person name="Fukushima K."/>
        </authorList>
    </citation>
    <scope>NUCLEOTIDE SEQUENCE</scope>
    <source>
        <strain evidence="3">SING2019-196</strain>
    </source>
</reference>
<organism evidence="3 4">
    <name type="scientific">Nepenthes gracilis</name>
    <name type="common">Slender pitcher plant</name>
    <dbReference type="NCBI Taxonomy" id="150966"/>
    <lineage>
        <taxon>Eukaryota</taxon>
        <taxon>Viridiplantae</taxon>
        <taxon>Streptophyta</taxon>
        <taxon>Embryophyta</taxon>
        <taxon>Tracheophyta</taxon>
        <taxon>Spermatophyta</taxon>
        <taxon>Magnoliopsida</taxon>
        <taxon>eudicotyledons</taxon>
        <taxon>Gunneridae</taxon>
        <taxon>Pentapetalae</taxon>
        <taxon>Caryophyllales</taxon>
        <taxon>Nepenthaceae</taxon>
        <taxon>Nepenthes</taxon>
    </lineage>
</organism>
<keyword evidence="1" id="KW-0175">Coiled coil</keyword>
<dbReference type="EMBL" id="BSYO01000008">
    <property type="protein sequence ID" value="GMH08979.1"/>
    <property type="molecule type" value="Genomic_DNA"/>
</dbReference>
<keyword evidence="4" id="KW-1185">Reference proteome</keyword>
<proteinExistence type="predicted"/>
<dbReference type="Proteomes" id="UP001279734">
    <property type="component" value="Unassembled WGS sequence"/>
</dbReference>
<dbReference type="AlphaFoldDB" id="A0AAD3SDN3"/>
<name>A0AAD3SDN3_NEPGR</name>